<dbReference type="EMBL" id="JBHSBI010000001">
    <property type="protein sequence ID" value="MFC4006230.1"/>
    <property type="molecule type" value="Genomic_DNA"/>
</dbReference>
<name>A0ABV8FWU4_9ACTN</name>
<gene>
    <name evidence="4" type="ORF">ACFOY2_03280</name>
</gene>
<keyword evidence="2" id="KW-0503">Monooxygenase</keyword>
<evidence type="ECO:0000256" key="2">
    <source>
        <dbReference type="RuleBase" id="RU000461"/>
    </source>
</evidence>
<sequence>MTQESGSRPVSLPTERDTPFDPPRELRELAATGPLHPMAYPSGHLGWLVTGHAVARAVLADPRFSARQELRHMPVEHVSADLLRRPAPPGWFLRHDPPDHTRYRRLLTGQFTVRKINRLIPRIQRITEDHLDAMEKAGSPVDLVEHFALPIPSLVICELLGVPYENREEFQRNTAELLKLDGDKEDKNAARDGLTSFFTGLIAAKRAEPGDDLLSGLIADGELDDTELFSIGLLLLIAGHETTANMLAIGTWALLRHPEQLAALKADPGLVDGAVEELLRHIAIIQFGAQRAALEDVEIEGVTIKKGQTVTISIPMVNRDPDRFDDPDTLDLGKEAGGHLAFGHGVHQCIGQQLARIEMRIAYPALFRRFPGLALAVPDEEIRLRTDMAIYGVHRLPVILGQSS</sequence>
<dbReference type="PRINTS" id="PR00385">
    <property type="entry name" value="P450"/>
</dbReference>
<dbReference type="RefSeq" id="WP_379526384.1">
    <property type="nucleotide sequence ID" value="NZ_JBHSBI010000001.1"/>
</dbReference>
<dbReference type="GO" id="GO:0016491">
    <property type="term" value="F:oxidoreductase activity"/>
    <property type="evidence" value="ECO:0007669"/>
    <property type="project" value="UniProtKB-KW"/>
</dbReference>
<keyword evidence="2 4" id="KW-0560">Oxidoreductase</keyword>
<evidence type="ECO:0000313" key="4">
    <source>
        <dbReference type="EMBL" id="MFC4006230.1"/>
    </source>
</evidence>
<dbReference type="PANTHER" id="PTHR46696:SF1">
    <property type="entry name" value="CYTOCHROME P450 YJIB-RELATED"/>
    <property type="match status" value="1"/>
</dbReference>
<reference evidence="5" key="1">
    <citation type="journal article" date="2019" name="Int. J. Syst. Evol. Microbiol.">
        <title>The Global Catalogue of Microorganisms (GCM) 10K type strain sequencing project: providing services to taxonomists for standard genome sequencing and annotation.</title>
        <authorList>
            <consortium name="The Broad Institute Genomics Platform"/>
            <consortium name="The Broad Institute Genome Sequencing Center for Infectious Disease"/>
            <person name="Wu L."/>
            <person name="Ma J."/>
        </authorList>
    </citation>
    <scope>NUCLEOTIDE SEQUENCE [LARGE SCALE GENOMIC DNA]</scope>
    <source>
        <strain evidence="5">TBRC 1276</strain>
    </source>
</reference>
<keyword evidence="2" id="KW-0408">Iron</keyword>
<dbReference type="InterPro" id="IPR001128">
    <property type="entry name" value="Cyt_P450"/>
</dbReference>
<evidence type="ECO:0000256" key="1">
    <source>
        <dbReference type="ARBA" id="ARBA00010617"/>
    </source>
</evidence>
<evidence type="ECO:0000313" key="5">
    <source>
        <dbReference type="Proteomes" id="UP001595851"/>
    </source>
</evidence>
<organism evidence="4 5">
    <name type="scientific">Nonomuraea purpurea</name>
    <dbReference type="NCBI Taxonomy" id="1849276"/>
    <lineage>
        <taxon>Bacteria</taxon>
        <taxon>Bacillati</taxon>
        <taxon>Actinomycetota</taxon>
        <taxon>Actinomycetes</taxon>
        <taxon>Streptosporangiales</taxon>
        <taxon>Streptosporangiaceae</taxon>
        <taxon>Nonomuraea</taxon>
    </lineage>
</organism>
<dbReference type="PANTHER" id="PTHR46696">
    <property type="entry name" value="P450, PUTATIVE (EUROFUNG)-RELATED"/>
    <property type="match status" value="1"/>
</dbReference>
<dbReference type="EC" id="1.14.-.-" evidence="4"/>
<dbReference type="PRINTS" id="PR00359">
    <property type="entry name" value="BP450"/>
</dbReference>
<proteinExistence type="inferred from homology"/>
<comment type="caution">
    <text evidence="4">The sequence shown here is derived from an EMBL/GenBank/DDBJ whole genome shotgun (WGS) entry which is preliminary data.</text>
</comment>
<accession>A0ABV8FWU4</accession>
<dbReference type="Proteomes" id="UP001595851">
    <property type="component" value="Unassembled WGS sequence"/>
</dbReference>
<feature type="compositionally biased region" description="Basic and acidic residues" evidence="3">
    <location>
        <begin position="14"/>
        <end position="24"/>
    </location>
</feature>
<keyword evidence="2" id="KW-0479">Metal-binding</keyword>
<dbReference type="InterPro" id="IPR036396">
    <property type="entry name" value="Cyt_P450_sf"/>
</dbReference>
<dbReference type="PROSITE" id="PS00086">
    <property type="entry name" value="CYTOCHROME_P450"/>
    <property type="match status" value="1"/>
</dbReference>
<dbReference type="Gene3D" id="1.10.630.10">
    <property type="entry name" value="Cytochrome P450"/>
    <property type="match status" value="1"/>
</dbReference>
<dbReference type="InterPro" id="IPR017972">
    <property type="entry name" value="Cyt_P450_CS"/>
</dbReference>
<dbReference type="Pfam" id="PF00067">
    <property type="entry name" value="p450"/>
    <property type="match status" value="1"/>
</dbReference>
<keyword evidence="2" id="KW-0349">Heme</keyword>
<feature type="region of interest" description="Disordered" evidence="3">
    <location>
        <begin position="1"/>
        <end position="24"/>
    </location>
</feature>
<protein>
    <submittedName>
        <fullName evidence="4">Cytochrome P450</fullName>
        <ecNumber evidence="4">1.14.-.-</ecNumber>
    </submittedName>
</protein>
<dbReference type="SUPFAM" id="SSF48264">
    <property type="entry name" value="Cytochrome P450"/>
    <property type="match status" value="1"/>
</dbReference>
<evidence type="ECO:0000256" key="3">
    <source>
        <dbReference type="SAM" id="MobiDB-lite"/>
    </source>
</evidence>
<comment type="similarity">
    <text evidence="1 2">Belongs to the cytochrome P450 family.</text>
</comment>
<dbReference type="CDD" id="cd11030">
    <property type="entry name" value="CYP105-like"/>
    <property type="match status" value="1"/>
</dbReference>
<keyword evidence="5" id="KW-1185">Reference proteome</keyword>
<dbReference type="InterPro" id="IPR002397">
    <property type="entry name" value="Cyt_P450_B"/>
</dbReference>